<dbReference type="Pfam" id="PF03966">
    <property type="entry name" value="Trm112p"/>
    <property type="match status" value="1"/>
</dbReference>
<evidence type="ECO:0000313" key="5">
    <source>
        <dbReference type="Proteomes" id="UP000239757"/>
    </source>
</evidence>
<proteinExistence type="inferred from homology"/>
<name>A0A2P5Y3Z9_GOSBA</name>
<dbReference type="OrthoDB" id="1884515at2759"/>
<dbReference type="Proteomes" id="UP000239757">
    <property type="component" value="Unassembled WGS sequence"/>
</dbReference>
<dbReference type="PANTHER" id="PTHR33505:SF4">
    <property type="entry name" value="PROTEIN PREY, MITOCHONDRIAL"/>
    <property type="match status" value="1"/>
</dbReference>
<organism evidence="4 5">
    <name type="scientific">Gossypium barbadense</name>
    <name type="common">Sea Island cotton</name>
    <name type="synonym">Hibiscus barbadensis</name>
    <dbReference type="NCBI Taxonomy" id="3634"/>
    <lineage>
        <taxon>Eukaryota</taxon>
        <taxon>Viridiplantae</taxon>
        <taxon>Streptophyta</taxon>
        <taxon>Embryophyta</taxon>
        <taxon>Tracheophyta</taxon>
        <taxon>Spermatophyta</taxon>
        <taxon>Magnoliopsida</taxon>
        <taxon>eudicotyledons</taxon>
        <taxon>Gunneridae</taxon>
        <taxon>Pentapetalae</taxon>
        <taxon>rosids</taxon>
        <taxon>malvids</taxon>
        <taxon>Malvales</taxon>
        <taxon>Malvaceae</taxon>
        <taxon>Malvoideae</taxon>
        <taxon>Gossypium</taxon>
    </lineage>
</organism>
<feature type="region of interest" description="Disordered" evidence="3">
    <location>
        <begin position="104"/>
        <end position="124"/>
    </location>
</feature>
<evidence type="ECO:0000313" key="4">
    <source>
        <dbReference type="EMBL" id="PPS10325.1"/>
    </source>
</evidence>
<gene>
    <name evidence="4" type="ORF">GOBAR_AA10311</name>
</gene>
<sequence length="124" mass="13665">MVRLSKWLLKEAGTGVNKTLSEILVCPLSKQALRVCEEPPSLISDSIGVSFPMKDGIPCLVPTDGKILDTDDTMKHDNAADDSANNNLQHDWCKSRSKKKLGDVEMEEGQLGVSERKQLRARVS</sequence>
<dbReference type="PANTHER" id="PTHR33505">
    <property type="entry name" value="ZGC:162634"/>
    <property type="match status" value="1"/>
</dbReference>
<comment type="similarity">
    <text evidence="1">Belongs to the PREY family.</text>
</comment>
<evidence type="ECO:0000256" key="3">
    <source>
        <dbReference type="SAM" id="MobiDB-lite"/>
    </source>
</evidence>
<dbReference type="InterPro" id="IPR005651">
    <property type="entry name" value="Trm112-like"/>
</dbReference>
<reference evidence="4 5" key="1">
    <citation type="submission" date="2015-01" db="EMBL/GenBank/DDBJ databases">
        <title>Genome of allotetraploid Gossypium barbadense reveals genomic plasticity and fiber elongation in cotton evolution.</title>
        <authorList>
            <person name="Chen X."/>
            <person name="Liu X."/>
            <person name="Zhao B."/>
            <person name="Zheng H."/>
            <person name="Hu Y."/>
            <person name="Lu G."/>
            <person name="Yang C."/>
            <person name="Chen J."/>
            <person name="Shan C."/>
            <person name="Zhang L."/>
            <person name="Zhou Y."/>
            <person name="Wang L."/>
            <person name="Guo W."/>
            <person name="Bai Y."/>
            <person name="Ruan J."/>
            <person name="Shangguan X."/>
            <person name="Mao Y."/>
            <person name="Jiang J."/>
            <person name="Zhu Y."/>
            <person name="Lei J."/>
            <person name="Kang H."/>
            <person name="Chen S."/>
            <person name="He X."/>
            <person name="Wang R."/>
            <person name="Wang Y."/>
            <person name="Chen J."/>
            <person name="Wang L."/>
            <person name="Yu S."/>
            <person name="Wang B."/>
            <person name="Wei J."/>
            <person name="Song S."/>
            <person name="Lu X."/>
            <person name="Gao Z."/>
            <person name="Gu W."/>
            <person name="Deng X."/>
            <person name="Ma D."/>
            <person name="Wang S."/>
            <person name="Liang W."/>
            <person name="Fang L."/>
            <person name="Cai C."/>
            <person name="Zhu X."/>
            <person name="Zhou B."/>
            <person name="Zhang Y."/>
            <person name="Chen Z."/>
            <person name="Xu S."/>
            <person name="Zhu R."/>
            <person name="Wang S."/>
            <person name="Zhang T."/>
            <person name="Zhao G."/>
        </authorList>
    </citation>
    <scope>NUCLEOTIDE SEQUENCE [LARGE SCALE GENOMIC DNA]</scope>
    <source>
        <strain evidence="5">cv. Xinhai21</strain>
        <tissue evidence="4">Leaf</tissue>
    </source>
</reference>
<evidence type="ECO:0000256" key="2">
    <source>
        <dbReference type="ARBA" id="ARBA00040939"/>
    </source>
</evidence>
<dbReference type="Gene3D" id="2.20.25.10">
    <property type="match status" value="1"/>
</dbReference>
<dbReference type="SUPFAM" id="SSF158997">
    <property type="entry name" value="Trm112p-like"/>
    <property type="match status" value="1"/>
</dbReference>
<dbReference type="EMBL" id="KZ663739">
    <property type="protein sequence ID" value="PPS10325.1"/>
    <property type="molecule type" value="Genomic_DNA"/>
</dbReference>
<dbReference type="AlphaFoldDB" id="A0A2P5Y3Z9"/>
<evidence type="ECO:0000256" key="1">
    <source>
        <dbReference type="ARBA" id="ARBA00038479"/>
    </source>
</evidence>
<accession>A0A2P5Y3Z9</accession>
<protein>
    <recommendedName>
        <fullName evidence="2">Protein preY, mitochondrial</fullName>
    </recommendedName>
</protein>